<dbReference type="Proteomes" id="UP000094570">
    <property type="component" value="Unassembled WGS sequence"/>
</dbReference>
<reference evidence="3" key="1">
    <citation type="submission" date="2016-04" db="EMBL/GenBank/DDBJ databases">
        <title>The genome sequence project of a novel Fervidobacterium isolate from a hot spring in Thailand.</title>
        <authorList>
            <person name="Gonzalez J.M."/>
            <person name="Cuecas A."/>
            <person name="Kanoksilapatham W."/>
        </authorList>
    </citation>
    <scope>NUCLEOTIDE SEQUENCE [LARGE SCALE GENOMIC DNA]</scope>
    <source>
        <strain evidence="3">FC2004</strain>
    </source>
</reference>
<dbReference type="EMBL" id="LWAF01000004">
    <property type="protein sequence ID" value="ODN30685.1"/>
    <property type="molecule type" value="Genomic_DNA"/>
</dbReference>
<organism evidence="2 3">
    <name type="scientific">Fervidobacterium thailandense</name>
    <dbReference type="NCBI Taxonomy" id="1008305"/>
    <lineage>
        <taxon>Bacteria</taxon>
        <taxon>Thermotogati</taxon>
        <taxon>Thermotogota</taxon>
        <taxon>Thermotogae</taxon>
        <taxon>Thermotogales</taxon>
        <taxon>Fervidobacteriaceae</taxon>
        <taxon>Fervidobacterium</taxon>
    </lineage>
</organism>
<dbReference type="OrthoDB" id="45183at2"/>
<evidence type="ECO:0000313" key="2">
    <source>
        <dbReference type="EMBL" id="ODN30685.1"/>
    </source>
</evidence>
<dbReference type="Gene3D" id="3.30.70.270">
    <property type="match status" value="1"/>
</dbReference>
<dbReference type="InterPro" id="IPR029787">
    <property type="entry name" value="Nucleotide_cyclase"/>
</dbReference>
<accession>A0A1E3G337</accession>
<gene>
    <name evidence="2" type="ORF">A4H02_03885</name>
</gene>
<dbReference type="STRING" id="1008305.A4H02_03885"/>
<dbReference type="RefSeq" id="WP_069292862.1">
    <property type="nucleotide sequence ID" value="NZ_CP140110.1"/>
</dbReference>
<proteinExistence type="predicted"/>
<dbReference type="InterPro" id="IPR043128">
    <property type="entry name" value="Rev_trsase/Diguanyl_cyclase"/>
</dbReference>
<evidence type="ECO:0000313" key="3">
    <source>
        <dbReference type="Proteomes" id="UP000094570"/>
    </source>
</evidence>
<name>A0A1E3G337_9BACT</name>
<dbReference type="SUPFAM" id="SSF55073">
    <property type="entry name" value="Nucleotide cyclase"/>
    <property type="match status" value="1"/>
</dbReference>
<feature type="domain" description="GGDEF" evidence="1">
    <location>
        <begin position="13"/>
        <end position="126"/>
    </location>
</feature>
<evidence type="ECO:0000259" key="1">
    <source>
        <dbReference type="Pfam" id="PF00990"/>
    </source>
</evidence>
<dbReference type="AlphaFoldDB" id="A0A1E3G337"/>
<protein>
    <submittedName>
        <fullName evidence="2">Diguanylate cyclase</fullName>
    </submittedName>
</protein>
<comment type="caution">
    <text evidence="2">The sequence shown here is derived from an EMBL/GenBank/DDBJ whole genome shotgun (WGS) entry which is preliminary data.</text>
</comment>
<sequence length="136" mass="15601">MHYLQKLLTGEWVDPITRLPNAAFTEAVVQELKKSEETYHLLRVRVNFSNDNLDVKTFVISRIAAVIKHSVRIPKDFVCRSGEMEFSIILHGVSDVDVEKIGQRIKDSLQYLLLTYGNEKIRIECEIDVEKLGGAR</sequence>
<dbReference type="InterPro" id="IPR000160">
    <property type="entry name" value="GGDEF_dom"/>
</dbReference>
<keyword evidence="3" id="KW-1185">Reference proteome</keyword>
<dbReference type="Pfam" id="PF00990">
    <property type="entry name" value="GGDEF"/>
    <property type="match status" value="1"/>
</dbReference>